<gene>
    <name evidence="1" type="ORF">BDN72DRAFT_844543</name>
</gene>
<organism evidence="1 2">
    <name type="scientific">Pluteus cervinus</name>
    <dbReference type="NCBI Taxonomy" id="181527"/>
    <lineage>
        <taxon>Eukaryota</taxon>
        <taxon>Fungi</taxon>
        <taxon>Dikarya</taxon>
        <taxon>Basidiomycota</taxon>
        <taxon>Agaricomycotina</taxon>
        <taxon>Agaricomycetes</taxon>
        <taxon>Agaricomycetidae</taxon>
        <taxon>Agaricales</taxon>
        <taxon>Pluteineae</taxon>
        <taxon>Pluteaceae</taxon>
        <taxon>Pluteus</taxon>
    </lineage>
</organism>
<sequence length="170" mass="19925">MATRTSTPLLQWLLNRPPIIRQKRTLLTISPDPRRVSSQDPKLIHEHCKIQLCYGLYELKRKERMTSTATLCHVTRGRHRFSFKRVDYPRHTSWYAITPSLPPGLKTTDLYNLWMSITHTFSNQNWRTEEGTKKGVEEMEKLIGDGLFVESNPKIEIYHGDEGESRPFEL</sequence>
<protein>
    <submittedName>
        <fullName evidence="1">Uncharacterized protein</fullName>
    </submittedName>
</protein>
<accession>A0ACD3AKU7</accession>
<feature type="non-terminal residue" evidence="1">
    <location>
        <position position="170"/>
    </location>
</feature>
<dbReference type="EMBL" id="ML208410">
    <property type="protein sequence ID" value="TFK66264.1"/>
    <property type="molecule type" value="Genomic_DNA"/>
</dbReference>
<evidence type="ECO:0000313" key="1">
    <source>
        <dbReference type="EMBL" id="TFK66264.1"/>
    </source>
</evidence>
<keyword evidence="2" id="KW-1185">Reference proteome</keyword>
<reference evidence="1 2" key="1">
    <citation type="journal article" date="2019" name="Nat. Ecol. Evol.">
        <title>Megaphylogeny resolves global patterns of mushroom evolution.</title>
        <authorList>
            <person name="Varga T."/>
            <person name="Krizsan K."/>
            <person name="Foldi C."/>
            <person name="Dima B."/>
            <person name="Sanchez-Garcia M."/>
            <person name="Sanchez-Ramirez S."/>
            <person name="Szollosi G.J."/>
            <person name="Szarkandi J.G."/>
            <person name="Papp V."/>
            <person name="Albert L."/>
            <person name="Andreopoulos W."/>
            <person name="Angelini C."/>
            <person name="Antonin V."/>
            <person name="Barry K.W."/>
            <person name="Bougher N.L."/>
            <person name="Buchanan P."/>
            <person name="Buyck B."/>
            <person name="Bense V."/>
            <person name="Catcheside P."/>
            <person name="Chovatia M."/>
            <person name="Cooper J."/>
            <person name="Damon W."/>
            <person name="Desjardin D."/>
            <person name="Finy P."/>
            <person name="Geml J."/>
            <person name="Haridas S."/>
            <person name="Hughes K."/>
            <person name="Justo A."/>
            <person name="Karasinski D."/>
            <person name="Kautmanova I."/>
            <person name="Kiss B."/>
            <person name="Kocsube S."/>
            <person name="Kotiranta H."/>
            <person name="LaButti K.M."/>
            <person name="Lechner B.E."/>
            <person name="Liimatainen K."/>
            <person name="Lipzen A."/>
            <person name="Lukacs Z."/>
            <person name="Mihaltcheva S."/>
            <person name="Morgado L.N."/>
            <person name="Niskanen T."/>
            <person name="Noordeloos M.E."/>
            <person name="Ohm R.A."/>
            <person name="Ortiz-Santana B."/>
            <person name="Ovrebo C."/>
            <person name="Racz N."/>
            <person name="Riley R."/>
            <person name="Savchenko A."/>
            <person name="Shiryaev A."/>
            <person name="Soop K."/>
            <person name="Spirin V."/>
            <person name="Szebenyi C."/>
            <person name="Tomsovsky M."/>
            <person name="Tulloss R.E."/>
            <person name="Uehling J."/>
            <person name="Grigoriev I.V."/>
            <person name="Vagvolgyi C."/>
            <person name="Papp T."/>
            <person name="Martin F.M."/>
            <person name="Miettinen O."/>
            <person name="Hibbett D.S."/>
            <person name="Nagy L.G."/>
        </authorList>
    </citation>
    <scope>NUCLEOTIDE SEQUENCE [LARGE SCALE GENOMIC DNA]</scope>
    <source>
        <strain evidence="1 2">NL-1719</strain>
    </source>
</reference>
<evidence type="ECO:0000313" key="2">
    <source>
        <dbReference type="Proteomes" id="UP000308600"/>
    </source>
</evidence>
<name>A0ACD3AKU7_9AGAR</name>
<proteinExistence type="predicted"/>
<dbReference type="Proteomes" id="UP000308600">
    <property type="component" value="Unassembled WGS sequence"/>
</dbReference>